<comment type="caution">
    <text evidence="5">Lacks conserved residue(s) required for the propagation of feature annotation.</text>
</comment>
<evidence type="ECO:0000313" key="9">
    <source>
        <dbReference type="Proteomes" id="UP000198505"/>
    </source>
</evidence>
<feature type="binding site" evidence="5">
    <location>
        <position position="175"/>
    </location>
    <ligand>
        <name>NAD(+)</name>
        <dbReference type="ChEBI" id="CHEBI:57540"/>
    </ligand>
</feature>
<dbReference type="PANTHER" id="PTHR42938:SF9">
    <property type="entry name" value="FORMATE DEHYDROGENASE 1"/>
    <property type="match status" value="1"/>
</dbReference>
<keyword evidence="3 5" id="KW-0520">NAD</keyword>
<reference evidence="9" key="1">
    <citation type="submission" date="2016-10" db="EMBL/GenBank/DDBJ databases">
        <authorList>
            <person name="Varghese N."/>
            <person name="Submissions S."/>
        </authorList>
    </citation>
    <scope>NUCLEOTIDE SEQUENCE [LARGE SCALE GENOMIC DNA]</scope>
    <source>
        <strain evidence="9">CGMCC 1.6495</strain>
    </source>
</reference>
<keyword evidence="2 5" id="KW-0560">Oxidoreductase</keyword>
<dbReference type="InterPro" id="IPR006140">
    <property type="entry name" value="D-isomer_DH_NAD-bd"/>
</dbReference>
<keyword evidence="1 5" id="KW-0963">Cytoplasm</keyword>
<evidence type="ECO:0000256" key="1">
    <source>
        <dbReference type="ARBA" id="ARBA00022490"/>
    </source>
</evidence>
<sequence>MKVVIDAHIPAADACFGAFGTLERVPGREIGAAEVADADALIVRSVTQVNQALLANSRVGFVGTCTIGTDHVDQTFLEEQGIGFASAPGCNAGAVVDYVLSSLLTLAEREGWALRERSVGVLGVGNVGSRLLSRLKALGISVLACDPPRAEQEGAHGFTDLDELIARCDVLCLHTPLVASGAHATQHLLNAQRINELTPGSVLLNAGRGDCVDGLALRSRLAGQGDITAVLDVWEQEPAIDANLHDLATLATPHIAGHSLDGKLRGSWMIHQALAAHLGQPSSLGFDELCPPPALKRLTLEQALPVEDALRLCARAVYDVRRDHDTLHRQVRQSGMAKGFDHCRANYPLRREFATLEVQLKGAASVLIEPLSAAGFRVSVA</sequence>
<dbReference type="InterPro" id="IPR029752">
    <property type="entry name" value="D-isomer_DH_CS1"/>
</dbReference>
<feature type="binding site" evidence="5">
    <location>
        <position position="232"/>
    </location>
    <ligand>
        <name>NAD(+)</name>
        <dbReference type="ChEBI" id="CHEBI:57540"/>
    </ligand>
</feature>
<dbReference type="Gene3D" id="3.30.1370.170">
    <property type="match status" value="1"/>
</dbReference>
<dbReference type="Pfam" id="PF11890">
    <property type="entry name" value="DUF3410"/>
    <property type="match status" value="1"/>
</dbReference>
<dbReference type="GO" id="GO:0005829">
    <property type="term" value="C:cytosol"/>
    <property type="evidence" value="ECO:0007669"/>
    <property type="project" value="TreeGrafter"/>
</dbReference>
<keyword evidence="4 5" id="KW-0664">Pyridoxine biosynthesis</keyword>
<feature type="binding site" evidence="5">
    <location>
        <position position="45"/>
    </location>
    <ligand>
        <name>substrate</name>
    </ligand>
</feature>
<dbReference type="EC" id="1.1.1.290" evidence="5"/>
<comment type="subcellular location">
    <subcellularLocation>
        <location evidence="5">Cytoplasm</location>
    </subcellularLocation>
</comment>
<comment type="pathway">
    <text evidence="5">Cofactor biosynthesis; pyridoxine 5'-phosphate biosynthesis; pyridoxine 5'-phosphate from D-erythrose 4-phosphate: step 2/5.</text>
</comment>
<comment type="similarity">
    <text evidence="5">Belongs to the D-isomer specific 2-hydroxyacid dehydrogenase family. PdxB subfamily.</text>
</comment>
<dbReference type="GO" id="GO:0008615">
    <property type="term" value="P:pyridoxine biosynthetic process"/>
    <property type="evidence" value="ECO:0007669"/>
    <property type="project" value="UniProtKB-UniRule"/>
</dbReference>
<dbReference type="CDD" id="cd12158">
    <property type="entry name" value="ErythrP_dh"/>
    <property type="match status" value="1"/>
</dbReference>
<dbReference type="EMBL" id="FOGS01000002">
    <property type="protein sequence ID" value="SER72687.1"/>
    <property type="molecule type" value="Genomic_DNA"/>
</dbReference>
<dbReference type="PROSITE" id="PS00065">
    <property type="entry name" value="D_2_HYDROXYACID_DH_1"/>
    <property type="match status" value="1"/>
</dbReference>
<accession>A0A1H9RJ86</accession>
<evidence type="ECO:0000256" key="3">
    <source>
        <dbReference type="ARBA" id="ARBA00023027"/>
    </source>
</evidence>
<dbReference type="HAMAP" id="MF_01825">
    <property type="entry name" value="PdxB"/>
    <property type="match status" value="1"/>
</dbReference>
<feature type="domain" description="D-isomer specific 2-hydroxyacid dehydrogenase NAD-binding" evidence="6">
    <location>
        <begin position="109"/>
        <end position="256"/>
    </location>
</feature>
<feature type="binding site" evidence="5">
    <location>
        <position position="66"/>
    </location>
    <ligand>
        <name>substrate</name>
    </ligand>
</feature>
<name>A0A1H9RJ86_9GAMM</name>
<feature type="binding site" evidence="5">
    <location>
        <position position="146"/>
    </location>
    <ligand>
        <name>NAD(+)</name>
        <dbReference type="ChEBI" id="CHEBI:57540"/>
    </ligand>
</feature>
<evidence type="ECO:0000259" key="6">
    <source>
        <dbReference type="Pfam" id="PF02826"/>
    </source>
</evidence>
<dbReference type="GO" id="GO:0033711">
    <property type="term" value="F:4-phosphoerythronate dehydrogenase activity"/>
    <property type="evidence" value="ECO:0007669"/>
    <property type="project" value="UniProtKB-EC"/>
</dbReference>
<feature type="binding site" evidence="5">
    <location>
        <position position="257"/>
    </location>
    <ligand>
        <name>NAD(+)</name>
        <dbReference type="ChEBI" id="CHEBI:57540"/>
    </ligand>
</feature>
<dbReference type="AlphaFoldDB" id="A0A1H9RJ86"/>
<feature type="active site" evidence="5">
    <location>
        <position position="208"/>
    </location>
</feature>
<protein>
    <recommendedName>
        <fullName evidence="5">Erythronate-4-phosphate dehydrogenase</fullName>
        <ecNumber evidence="5">1.1.1.290</ecNumber>
    </recommendedName>
</protein>
<dbReference type="GO" id="GO:0036001">
    <property type="term" value="P:'de novo' pyridoxal 5'-phosphate biosynthetic process"/>
    <property type="evidence" value="ECO:0007669"/>
    <property type="project" value="TreeGrafter"/>
</dbReference>
<dbReference type="GO" id="GO:0051287">
    <property type="term" value="F:NAD binding"/>
    <property type="evidence" value="ECO:0007669"/>
    <property type="project" value="InterPro"/>
</dbReference>
<dbReference type="InterPro" id="IPR020921">
    <property type="entry name" value="Erythronate-4-P_DHase"/>
</dbReference>
<dbReference type="InterPro" id="IPR024531">
    <property type="entry name" value="Erythronate-4-P_DHase_dimer"/>
</dbReference>
<dbReference type="SUPFAM" id="SSF52283">
    <property type="entry name" value="Formate/glycerate dehydrogenase catalytic domain-like"/>
    <property type="match status" value="1"/>
</dbReference>
<evidence type="ECO:0000256" key="4">
    <source>
        <dbReference type="ARBA" id="ARBA00023096"/>
    </source>
</evidence>
<evidence type="ECO:0000256" key="2">
    <source>
        <dbReference type="ARBA" id="ARBA00023002"/>
    </source>
</evidence>
<dbReference type="GO" id="GO:0046983">
    <property type="term" value="F:protein dimerization activity"/>
    <property type="evidence" value="ECO:0007669"/>
    <property type="project" value="InterPro"/>
</dbReference>
<dbReference type="Proteomes" id="UP000198505">
    <property type="component" value="Unassembled WGS sequence"/>
</dbReference>
<dbReference type="InterPro" id="IPR038251">
    <property type="entry name" value="PdxB_dimer_sf"/>
</dbReference>
<gene>
    <name evidence="5" type="primary">pdxB</name>
    <name evidence="8" type="ORF">SAMN04487958_102422</name>
</gene>
<feature type="active site" evidence="5">
    <location>
        <position position="237"/>
    </location>
</feature>
<organism evidence="8 9">
    <name type="scientific">Vreelandella subterranea</name>
    <dbReference type="NCBI Taxonomy" id="416874"/>
    <lineage>
        <taxon>Bacteria</taxon>
        <taxon>Pseudomonadati</taxon>
        <taxon>Pseudomonadota</taxon>
        <taxon>Gammaproteobacteria</taxon>
        <taxon>Oceanospirillales</taxon>
        <taxon>Halomonadaceae</taxon>
        <taxon>Vreelandella</taxon>
    </lineage>
</organism>
<dbReference type="RefSeq" id="WP_092825749.1">
    <property type="nucleotide sequence ID" value="NZ_FOGS01000002.1"/>
</dbReference>
<comment type="catalytic activity">
    <reaction evidence="5">
        <text>4-phospho-D-erythronate + NAD(+) = (R)-3-hydroxy-2-oxo-4-phosphooxybutanoate + NADH + H(+)</text>
        <dbReference type="Rhea" id="RHEA:18829"/>
        <dbReference type="ChEBI" id="CHEBI:15378"/>
        <dbReference type="ChEBI" id="CHEBI:57540"/>
        <dbReference type="ChEBI" id="CHEBI:57945"/>
        <dbReference type="ChEBI" id="CHEBI:58538"/>
        <dbReference type="ChEBI" id="CHEBI:58766"/>
        <dbReference type="EC" id="1.1.1.290"/>
    </reaction>
</comment>
<dbReference type="SUPFAM" id="SSF51735">
    <property type="entry name" value="NAD(P)-binding Rossmann-fold domains"/>
    <property type="match status" value="1"/>
</dbReference>
<dbReference type="PANTHER" id="PTHR42938">
    <property type="entry name" value="FORMATE DEHYDROGENASE 1"/>
    <property type="match status" value="1"/>
</dbReference>
<dbReference type="InterPro" id="IPR036291">
    <property type="entry name" value="NAD(P)-bd_dom_sf"/>
</dbReference>
<comment type="function">
    <text evidence="5">Catalyzes the oxidation of erythronate-4-phosphate to 3-hydroxy-2-oxo-4-phosphonooxybutanoate.</text>
</comment>
<dbReference type="UniPathway" id="UPA00244">
    <property type="reaction ID" value="UER00310"/>
</dbReference>
<evidence type="ECO:0000259" key="7">
    <source>
        <dbReference type="Pfam" id="PF11890"/>
    </source>
</evidence>
<feature type="domain" description="Erythronate-4-phosphate dehydrogenase dimerisation" evidence="7">
    <location>
        <begin position="290"/>
        <end position="364"/>
    </location>
</feature>
<feature type="active site" description="Proton donor" evidence="5">
    <location>
        <position position="254"/>
    </location>
</feature>
<evidence type="ECO:0000313" key="8">
    <source>
        <dbReference type="EMBL" id="SER72687.1"/>
    </source>
</evidence>
<keyword evidence="9" id="KW-1185">Reference proteome</keyword>
<evidence type="ECO:0000256" key="5">
    <source>
        <dbReference type="HAMAP-Rule" id="MF_01825"/>
    </source>
</evidence>
<comment type="subunit">
    <text evidence="5">Homodimer.</text>
</comment>
<dbReference type="STRING" id="416874.SAMN04487958_102422"/>
<dbReference type="Pfam" id="PF02826">
    <property type="entry name" value="2-Hacid_dh_C"/>
    <property type="match status" value="1"/>
</dbReference>
<proteinExistence type="inferred from homology"/>
<dbReference type="Gene3D" id="3.40.50.720">
    <property type="entry name" value="NAD(P)-binding Rossmann-like Domain"/>
    <property type="match status" value="2"/>
</dbReference>
<dbReference type="NCBIfam" id="NF001309">
    <property type="entry name" value="PRK00257.1"/>
    <property type="match status" value="1"/>
</dbReference>